<evidence type="ECO:0000259" key="2">
    <source>
        <dbReference type="Pfam" id="PF03572"/>
    </source>
</evidence>
<keyword evidence="4" id="KW-1185">Reference proteome</keyword>
<dbReference type="Proteomes" id="UP000830583">
    <property type="component" value="Chromosome"/>
</dbReference>
<reference evidence="3" key="1">
    <citation type="submission" date="2022-04" db="EMBL/GenBank/DDBJ databases">
        <title>Consumption of N2O by Flavobacterium azooxidireducens sp. nov. isolated from Decomposing Leaf Litter of Phragmites australis (Cav.).</title>
        <authorList>
            <person name="Behrendt U."/>
            <person name="Spanner T."/>
            <person name="Augustin J."/>
            <person name="Horn M.A."/>
            <person name="Kolb S."/>
            <person name="Ulrich A."/>
        </authorList>
    </citation>
    <scope>NUCLEOTIDE SEQUENCE</scope>
    <source>
        <strain evidence="3">IGB 4-14</strain>
    </source>
</reference>
<feature type="chain" id="PRO_5047547830" evidence="1">
    <location>
        <begin position="20"/>
        <end position="485"/>
    </location>
</feature>
<dbReference type="Pfam" id="PF03572">
    <property type="entry name" value="Peptidase_S41"/>
    <property type="match status" value="1"/>
</dbReference>
<gene>
    <name evidence="3" type="ORF">M0M57_13575</name>
</gene>
<sequence length="485" mass="56692">MKNKLVLLTFLLTFTLGFSQNCDCLANLLWAKKTFEENDAGYAFVLEKKGKDQYELHNKNFIDKAKETNELNKCTELIYEWMTFFRKGHIGIRITNNETTNAVQDKKTSDEEIIERFKNWETYPYNEREFAKYLSKINKPTFEGIWVSEPYTIGVIKKNNEYIGFIIKADGVYWREKQVKFKIYEEGNKLRSDFYYRDHSKVESDKVELIGNTHLQIGSIYLKRKSPEFKEDKYIEQFFASLKSNTPFLNQLDDNTLYFRIPDFDHSQKKLIDSVITANHEKIIKTKNLIVDVRNNGGGSDVSYRNIIPYLYTNPIRIVSVELYSTTLNNDRMKKFMNDPDWPEQDKKWAADAYEKLNKHLGKFVNLDENPVTIQTLDTIYEFPKNIGIIINEGNGSTTEQFLLAAKQSKKIKLFGTTTMGVLDISNMNFVPSPCNEFQLGYCLSKSLRIPDMSIDDKGIQPDYYLDKGIPNYNWIDQVQMTLNH</sequence>
<dbReference type="PANTHER" id="PTHR32060">
    <property type="entry name" value="TAIL-SPECIFIC PROTEASE"/>
    <property type="match status" value="1"/>
</dbReference>
<feature type="signal peptide" evidence="1">
    <location>
        <begin position="1"/>
        <end position="19"/>
    </location>
</feature>
<dbReference type="InterPro" id="IPR029045">
    <property type="entry name" value="ClpP/crotonase-like_dom_sf"/>
</dbReference>
<evidence type="ECO:0000256" key="1">
    <source>
        <dbReference type="SAM" id="SignalP"/>
    </source>
</evidence>
<dbReference type="EMBL" id="CP096205">
    <property type="protein sequence ID" value="UPQ78644.1"/>
    <property type="molecule type" value="Genomic_DNA"/>
</dbReference>
<dbReference type="RefSeq" id="WP_248433578.1">
    <property type="nucleotide sequence ID" value="NZ_CP096205.1"/>
</dbReference>
<dbReference type="Gene3D" id="3.90.226.10">
    <property type="entry name" value="2-enoyl-CoA Hydratase, Chain A, domain 1"/>
    <property type="match status" value="1"/>
</dbReference>
<name>A0ABY4KDM3_9FLAO</name>
<dbReference type="InterPro" id="IPR005151">
    <property type="entry name" value="Tail-specific_protease"/>
</dbReference>
<protein>
    <submittedName>
        <fullName evidence="3">S41 family peptidase</fullName>
    </submittedName>
</protein>
<feature type="domain" description="Tail specific protease" evidence="2">
    <location>
        <begin position="256"/>
        <end position="465"/>
    </location>
</feature>
<organism evidence="3 4">
    <name type="scientific">Flavobacterium azooxidireducens</name>
    <dbReference type="NCBI Taxonomy" id="1871076"/>
    <lineage>
        <taxon>Bacteria</taxon>
        <taxon>Pseudomonadati</taxon>
        <taxon>Bacteroidota</taxon>
        <taxon>Flavobacteriia</taxon>
        <taxon>Flavobacteriales</taxon>
        <taxon>Flavobacteriaceae</taxon>
        <taxon>Flavobacterium</taxon>
    </lineage>
</organism>
<dbReference type="SUPFAM" id="SSF52096">
    <property type="entry name" value="ClpP/crotonase"/>
    <property type="match status" value="1"/>
</dbReference>
<evidence type="ECO:0000313" key="4">
    <source>
        <dbReference type="Proteomes" id="UP000830583"/>
    </source>
</evidence>
<proteinExistence type="predicted"/>
<evidence type="ECO:0000313" key="3">
    <source>
        <dbReference type="EMBL" id="UPQ78644.1"/>
    </source>
</evidence>
<accession>A0ABY4KDM3</accession>
<dbReference type="PANTHER" id="PTHR32060:SF30">
    <property type="entry name" value="CARBOXY-TERMINAL PROCESSING PROTEASE CTPA"/>
    <property type="match status" value="1"/>
</dbReference>
<keyword evidence="1" id="KW-0732">Signal</keyword>